<reference evidence="5" key="1">
    <citation type="submission" date="2021-01" db="EMBL/GenBank/DDBJ databases">
        <title>Whole genome shotgun sequence of Rhizocola hellebori NBRC 109834.</title>
        <authorList>
            <person name="Komaki H."/>
            <person name="Tamura T."/>
        </authorList>
    </citation>
    <scope>NUCLEOTIDE SEQUENCE</scope>
    <source>
        <strain evidence="5">NBRC 109834</strain>
    </source>
</reference>
<evidence type="ECO:0000256" key="1">
    <source>
        <dbReference type="ARBA" id="ARBA00004196"/>
    </source>
</evidence>
<accession>A0A8J3QFF2</accession>
<evidence type="ECO:0000313" key="5">
    <source>
        <dbReference type="EMBL" id="GIH09899.1"/>
    </source>
</evidence>
<protein>
    <submittedName>
        <fullName evidence="5">Sugar ABC transporter substrate-binding protein</fullName>
    </submittedName>
</protein>
<evidence type="ECO:0000256" key="3">
    <source>
        <dbReference type="ARBA" id="ARBA00022448"/>
    </source>
</evidence>
<organism evidence="5 6">
    <name type="scientific">Rhizocola hellebori</name>
    <dbReference type="NCBI Taxonomy" id="1392758"/>
    <lineage>
        <taxon>Bacteria</taxon>
        <taxon>Bacillati</taxon>
        <taxon>Actinomycetota</taxon>
        <taxon>Actinomycetes</taxon>
        <taxon>Micromonosporales</taxon>
        <taxon>Micromonosporaceae</taxon>
        <taxon>Rhizocola</taxon>
    </lineage>
</organism>
<dbReference type="InterPro" id="IPR050490">
    <property type="entry name" value="Bact_solute-bd_prot1"/>
</dbReference>
<sequence length="409" mass="43877">MSALAVLPACSNSGGETKPDEKKVEVFSWWSGPGEAEGLDALIANFKQSNAGVEFVNAAVAGGSGTQAKQVLSDRMRNNQPPDSYQLHAGLEAADDIKAGWLEDLTGLYESNGWKSKFPAGLIEKLSISGKIYAVPVNIHRSNLMFFSPKKLAEWGIAAPAKTWTEFLAQAETLKAKNVKALSVGATWTQLHLLENVLLGELGTAKYNGLWDGKTDWKGADVVAALDTFKKILDVSVVGTDDWQPTIDKVLAGTAAYNVMGDWAAGYLQGAKALKYKDGYDVVASPGSTGVYNFLADSFTLPKNAPHKTYAEAWLKLCASPAGQDLFNPKKGSVPARLDSDKSKYTDYLGWALSQWQDTKTVVVGSLVHGVVANNSWKSEIEKAYGVFFTGKDSAKFAASVSAAYAANK</sequence>
<evidence type="ECO:0000313" key="6">
    <source>
        <dbReference type="Proteomes" id="UP000612899"/>
    </source>
</evidence>
<evidence type="ECO:0000256" key="2">
    <source>
        <dbReference type="ARBA" id="ARBA00008520"/>
    </source>
</evidence>
<comment type="similarity">
    <text evidence="2">Belongs to the bacterial solute-binding protein 1 family.</text>
</comment>
<keyword evidence="4" id="KW-0732">Signal</keyword>
<evidence type="ECO:0000256" key="4">
    <source>
        <dbReference type="ARBA" id="ARBA00022729"/>
    </source>
</evidence>
<dbReference type="Gene3D" id="3.40.190.10">
    <property type="entry name" value="Periplasmic binding protein-like II"/>
    <property type="match status" value="2"/>
</dbReference>
<dbReference type="PANTHER" id="PTHR43649:SF28">
    <property type="entry name" value="BINDING PROTEIN COMPONENT OF ABC SUGAR TRANSPORTER-RELATED"/>
    <property type="match status" value="1"/>
</dbReference>
<comment type="subcellular location">
    <subcellularLocation>
        <location evidence="1">Cell envelope</location>
    </subcellularLocation>
</comment>
<dbReference type="GO" id="GO:0030313">
    <property type="term" value="C:cell envelope"/>
    <property type="evidence" value="ECO:0007669"/>
    <property type="project" value="UniProtKB-SubCell"/>
</dbReference>
<gene>
    <name evidence="5" type="ORF">Rhe02_79660</name>
</gene>
<name>A0A8J3QFF2_9ACTN</name>
<keyword evidence="3" id="KW-0813">Transport</keyword>
<keyword evidence="6" id="KW-1185">Reference proteome</keyword>
<comment type="caution">
    <text evidence="5">The sequence shown here is derived from an EMBL/GenBank/DDBJ whole genome shotgun (WGS) entry which is preliminary data.</text>
</comment>
<proteinExistence type="inferred from homology"/>
<dbReference type="Proteomes" id="UP000612899">
    <property type="component" value="Unassembled WGS sequence"/>
</dbReference>
<dbReference type="SUPFAM" id="SSF53850">
    <property type="entry name" value="Periplasmic binding protein-like II"/>
    <property type="match status" value="1"/>
</dbReference>
<dbReference type="EMBL" id="BONY01000079">
    <property type="protein sequence ID" value="GIH09899.1"/>
    <property type="molecule type" value="Genomic_DNA"/>
</dbReference>
<dbReference type="AlphaFoldDB" id="A0A8J3QFF2"/>
<dbReference type="PANTHER" id="PTHR43649">
    <property type="entry name" value="ARABINOSE-BINDING PROTEIN-RELATED"/>
    <property type="match status" value="1"/>
</dbReference>